<dbReference type="Proteomes" id="UP000053477">
    <property type="component" value="Unassembled WGS sequence"/>
</dbReference>
<proteinExistence type="predicted"/>
<dbReference type="InParanoid" id="A0A0H2RT49"/>
<keyword evidence="2" id="KW-1185">Reference proteome</keyword>
<reference evidence="1 2" key="1">
    <citation type="submission" date="2015-04" db="EMBL/GenBank/DDBJ databases">
        <title>Complete genome sequence of Schizopora paradoxa KUC8140, a cosmopolitan wood degrader in East Asia.</title>
        <authorList>
            <consortium name="DOE Joint Genome Institute"/>
            <person name="Min B."/>
            <person name="Park H."/>
            <person name="Jang Y."/>
            <person name="Kim J.-J."/>
            <person name="Kim K.H."/>
            <person name="Pangilinan J."/>
            <person name="Lipzen A."/>
            <person name="Riley R."/>
            <person name="Grigoriev I.V."/>
            <person name="Spatafora J.W."/>
            <person name="Choi I.-G."/>
        </authorList>
    </citation>
    <scope>NUCLEOTIDE SEQUENCE [LARGE SCALE GENOMIC DNA]</scope>
    <source>
        <strain evidence="1 2">KUC8140</strain>
    </source>
</reference>
<dbReference type="EMBL" id="KQ085974">
    <property type="protein sequence ID" value="KLO12623.1"/>
    <property type="molecule type" value="Genomic_DNA"/>
</dbReference>
<accession>A0A0H2RT49</accession>
<name>A0A0H2RT49_9AGAM</name>
<gene>
    <name evidence="1" type="ORF">SCHPADRAFT_409186</name>
</gene>
<evidence type="ECO:0000313" key="2">
    <source>
        <dbReference type="Proteomes" id="UP000053477"/>
    </source>
</evidence>
<evidence type="ECO:0000313" key="1">
    <source>
        <dbReference type="EMBL" id="KLO12623.1"/>
    </source>
</evidence>
<sequence>MLYQKSSAKRRIWVREVLPGVNLDVDAVRLKSNCLCHRSQVKMHPKTEIRTRTGVLCARIPCFVHFWHCRSTYSPPLLLLHQDVQCTTRDKSRFRRMRPRRAIPDYCHGRLRGAFGREDAPAKPRPKAWNNFGEYLDGLKIQMYTPRHSQRRPRQMLDSS</sequence>
<protein>
    <submittedName>
        <fullName evidence="1">Uncharacterized protein</fullName>
    </submittedName>
</protein>
<dbReference type="AlphaFoldDB" id="A0A0H2RT49"/>
<organism evidence="1 2">
    <name type="scientific">Schizopora paradoxa</name>
    <dbReference type="NCBI Taxonomy" id="27342"/>
    <lineage>
        <taxon>Eukaryota</taxon>
        <taxon>Fungi</taxon>
        <taxon>Dikarya</taxon>
        <taxon>Basidiomycota</taxon>
        <taxon>Agaricomycotina</taxon>
        <taxon>Agaricomycetes</taxon>
        <taxon>Hymenochaetales</taxon>
        <taxon>Schizoporaceae</taxon>
        <taxon>Schizopora</taxon>
    </lineage>
</organism>